<evidence type="ECO:0000256" key="3">
    <source>
        <dbReference type="SAM" id="SignalP"/>
    </source>
</evidence>
<dbReference type="Gene3D" id="1.10.287.470">
    <property type="entry name" value="Helix hairpin bin"/>
    <property type="match status" value="1"/>
</dbReference>
<evidence type="ECO:0000256" key="2">
    <source>
        <dbReference type="SAM" id="Coils"/>
    </source>
</evidence>
<dbReference type="GO" id="GO:0015562">
    <property type="term" value="F:efflux transmembrane transporter activity"/>
    <property type="evidence" value="ECO:0007669"/>
    <property type="project" value="TreeGrafter"/>
</dbReference>
<reference evidence="4 5" key="1">
    <citation type="submission" date="2019-03" db="EMBL/GenBank/DDBJ databases">
        <title>Genomic Encyclopedia of Type Strains, Phase IV (KMG-IV): sequencing the most valuable type-strain genomes for metagenomic binning, comparative biology and taxonomic classification.</title>
        <authorList>
            <person name="Goeker M."/>
        </authorList>
    </citation>
    <scope>NUCLEOTIDE SEQUENCE [LARGE SCALE GENOMIC DNA]</scope>
    <source>
        <strain evidence="4 5">DSM 19345</strain>
    </source>
</reference>
<feature type="chain" id="PRO_5020921232" evidence="3">
    <location>
        <begin position="28"/>
        <end position="339"/>
    </location>
</feature>
<dbReference type="SUPFAM" id="SSF111369">
    <property type="entry name" value="HlyD-like secretion proteins"/>
    <property type="match status" value="1"/>
</dbReference>
<gene>
    <name evidence="4" type="ORF">EDC22_102111</name>
</gene>
<keyword evidence="2" id="KW-0175">Coiled coil</keyword>
<accession>A0A4R3MFW8</accession>
<feature type="coiled-coil region" evidence="2">
    <location>
        <begin position="92"/>
        <end position="119"/>
    </location>
</feature>
<evidence type="ECO:0000313" key="4">
    <source>
        <dbReference type="EMBL" id="TCT12426.1"/>
    </source>
</evidence>
<sequence length="339" mass="35958">MCCAMQGLQSRAVGLLALALVAGPATAADFEVKEITIPELKAVFGQIESRTVVPARARIGGTVTEILVDEGREVRDGEVIARVVDDKIALELSAAEARIRALESQLDNASTELERAQQLLGRGVTTQSRVDQAQTTFDVITNQIAAAIADRSVIEQRSREGDVLAPATGRVLSVPVTQGSVVLPGEPIARIATGRYFLRLSLPERHAAAIVEGDEVMIGRRGLAANQSGRLAAATPGRIVKVYPEIADGRVIADVDVADIGDYFVGERTLVSIPIGRRRVLAVPAAAVVTRHGVDYVALRAEKGIAEVAVILGERFEGEDGPMVEILTGLEAGDRIILP</sequence>
<dbReference type="Gene3D" id="2.40.50.100">
    <property type="match status" value="1"/>
</dbReference>
<dbReference type="Gene3D" id="2.40.30.170">
    <property type="match status" value="1"/>
</dbReference>
<keyword evidence="5" id="KW-1185">Reference proteome</keyword>
<dbReference type="Proteomes" id="UP000295678">
    <property type="component" value="Unassembled WGS sequence"/>
</dbReference>
<organism evidence="4 5">
    <name type="scientific">Tepidamorphus gemmatus</name>
    <dbReference type="NCBI Taxonomy" id="747076"/>
    <lineage>
        <taxon>Bacteria</taxon>
        <taxon>Pseudomonadati</taxon>
        <taxon>Pseudomonadota</taxon>
        <taxon>Alphaproteobacteria</taxon>
        <taxon>Hyphomicrobiales</taxon>
        <taxon>Tepidamorphaceae</taxon>
        <taxon>Tepidamorphus</taxon>
    </lineage>
</organism>
<comment type="caution">
    <text evidence="4">The sequence shown here is derived from an EMBL/GenBank/DDBJ whole genome shotgun (WGS) entry which is preliminary data.</text>
</comment>
<dbReference type="NCBIfam" id="TIGR01730">
    <property type="entry name" value="RND_mfp"/>
    <property type="match status" value="1"/>
</dbReference>
<dbReference type="EMBL" id="SMAK01000002">
    <property type="protein sequence ID" value="TCT12426.1"/>
    <property type="molecule type" value="Genomic_DNA"/>
</dbReference>
<dbReference type="InterPro" id="IPR006143">
    <property type="entry name" value="RND_pump_MFP"/>
</dbReference>
<keyword evidence="3" id="KW-0732">Signal</keyword>
<evidence type="ECO:0000256" key="1">
    <source>
        <dbReference type="ARBA" id="ARBA00009477"/>
    </source>
</evidence>
<dbReference type="PANTHER" id="PTHR30469:SF15">
    <property type="entry name" value="HLYD FAMILY OF SECRETION PROTEINS"/>
    <property type="match status" value="1"/>
</dbReference>
<name>A0A4R3MFW8_9HYPH</name>
<proteinExistence type="inferred from homology"/>
<dbReference type="GO" id="GO:1990281">
    <property type="term" value="C:efflux pump complex"/>
    <property type="evidence" value="ECO:0007669"/>
    <property type="project" value="TreeGrafter"/>
</dbReference>
<dbReference type="Gene3D" id="2.40.420.20">
    <property type="match status" value="1"/>
</dbReference>
<dbReference type="PANTHER" id="PTHR30469">
    <property type="entry name" value="MULTIDRUG RESISTANCE PROTEIN MDTA"/>
    <property type="match status" value="1"/>
</dbReference>
<feature type="signal peptide" evidence="3">
    <location>
        <begin position="1"/>
        <end position="27"/>
    </location>
</feature>
<dbReference type="AlphaFoldDB" id="A0A4R3MFW8"/>
<evidence type="ECO:0000313" key="5">
    <source>
        <dbReference type="Proteomes" id="UP000295678"/>
    </source>
</evidence>
<protein>
    <submittedName>
        <fullName evidence="4">RND family efflux transporter MFP subunit</fullName>
    </submittedName>
</protein>
<comment type="similarity">
    <text evidence="1">Belongs to the membrane fusion protein (MFP) (TC 8.A.1) family.</text>
</comment>